<dbReference type="InterPro" id="IPR042274">
    <property type="entry name" value="YycH/YycI_2"/>
</dbReference>
<sequence length="439" mass="49903">MKISGKIIRIGLVLMVALSLYFSYVIWLSPAGKETVNVDETSSQVMTESQSNRKSSEIFLPLHVTWVQGENIQETNSENLVSRLQTVIGKARFGKLSEVVTGDKTEFDQKKELSEGFELTYLAPFLLQEYIQAFGLNLDVSNLSDDTEMISFTCIQFDEKNKKIRFLDFVHQTIYEANLSLDWEDIKKELSFDENKWTKMSKKTSVIAHQYDTESPIKLKKYSYILSQQPYTLFRNAFFQSPDEVKNNDESSELIFYGGNETMTIHSASQVVDFRGELSDTNNNGNIYSKSFPYISKIGSNLGNLHYFDRTDNQIDYRIFVEGFPVFGTDSKGKVGITINGEATEKTQVNIQTSLNAIQVPIPSDESVELASTADVIQQLVTHGAEKEELESVIIGYTWQNIKETNRVVDLLPEWYVKYQGNWYSASELSNKLAEMGAN</sequence>
<accession>A0A179ES98</accession>
<feature type="transmembrane region" description="Helical" evidence="1">
    <location>
        <begin position="7"/>
        <end position="27"/>
    </location>
</feature>
<keyword evidence="1" id="KW-0812">Transmembrane</keyword>
<comment type="caution">
    <text evidence="4">The sequence shown here is derived from an EMBL/GenBank/DDBJ whole genome shotgun (WGS) entry which is preliminary data.</text>
</comment>
<keyword evidence="1" id="KW-1133">Transmembrane helix</keyword>
<evidence type="ECO:0000313" key="6">
    <source>
        <dbReference type="Proteomes" id="UP000321361"/>
    </source>
</evidence>
<dbReference type="EMBL" id="LWMN01000011">
    <property type="protein sequence ID" value="OAQ56128.1"/>
    <property type="molecule type" value="Genomic_DNA"/>
</dbReference>
<dbReference type="Gene3D" id="3.30.310.160">
    <property type="entry name" value="YycH protein, domain 2"/>
    <property type="match status" value="1"/>
</dbReference>
<dbReference type="Gene3D" id="3.10.450.310">
    <property type="match status" value="1"/>
</dbReference>
<evidence type="ECO:0000313" key="4">
    <source>
        <dbReference type="EMBL" id="OAQ56128.1"/>
    </source>
</evidence>
<dbReference type="Pfam" id="PF07435">
    <property type="entry name" value="YycH"/>
    <property type="match status" value="1"/>
</dbReference>
<dbReference type="Proteomes" id="UP000321361">
    <property type="component" value="Unassembled WGS sequence"/>
</dbReference>
<keyword evidence="5" id="KW-1185">Reference proteome</keyword>
<dbReference type="RefSeq" id="WP_067482898.1">
    <property type="nucleotide sequence ID" value="NZ_BJUG01000007.1"/>
</dbReference>
<dbReference type="Proteomes" id="UP000078516">
    <property type="component" value="Unassembled WGS sequence"/>
</dbReference>
<dbReference type="EMBL" id="BJUG01000007">
    <property type="protein sequence ID" value="GEK37303.1"/>
    <property type="molecule type" value="Genomic_DNA"/>
</dbReference>
<organism evidence="4 5">
    <name type="scientific">Enterococcus thailandicus</name>
    <dbReference type="NCBI Taxonomy" id="417368"/>
    <lineage>
        <taxon>Bacteria</taxon>
        <taxon>Bacillati</taxon>
        <taxon>Bacillota</taxon>
        <taxon>Bacilli</taxon>
        <taxon>Lactobacillales</taxon>
        <taxon>Enterococcaceae</taxon>
        <taxon>Enterococcus</taxon>
    </lineage>
</organism>
<dbReference type="OrthoDB" id="2382185at2"/>
<gene>
    <name evidence="4" type="ORF">A6E74_05245</name>
    <name evidence="3" type="ORF">ETH01_15900</name>
</gene>
<protein>
    <recommendedName>
        <fullName evidence="2">Regulatory protein YycH domain-containing protein</fullName>
    </recommendedName>
</protein>
<dbReference type="InterPro" id="IPR009996">
    <property type="entry name" value="YycH"/>
</dbReference>
<name>A0A179ES98_ENTTH</name>
<evidence type="ECO:0000313" key="5">
    <source>
        <dbReference type="Proteomes" id="UP000078516"/>
    </source>
</evidence>
<dbReference type="AlphaFoldDB" id="A0A179ES98"/>
<evidence type="ECO:0000256" key="1">
    <source>
        <dbReference type="SAM" id="Phobius"/>
    </source>
</evidence>
<evidence type="ECO:0000313" key="3">
    <source>
        <dbReference type="EMBL" id="GEK37303.1"/>
    </source>
</evidence>
<evidence type="ECO:0000259" key="2">
    <source>
        <dbReference type="Pfam" id="PF07435"/>
    </source>
</evidence>
<proteinExistence type="predicted"/>
<reference evidence="4 5" key="1">
    <citation type="submission" date="2016-04" db="EMBL/GenBank/DDBJ databases">
        <title>Draft genome of an Enterococcus thailandicus strain isolated from bovine feces.</title>
        <authorList>
            <person name="Beukers A.G."/>
            <person name="Zaheer R."/>
            <person name="Goji N."/>
            <person name="Cook S.R."/>
            <person name="Amoako K."/>
            <person name="Chaves A.V."/>
            <person name="Ward M.P."/>
            <person name="Mcallister T.A."/>
        </authorList>
    </citation>
    <scope>NUCLEOTIDE SEQUENCE [LARGE SCALE GENOMIC DNA]</scope>
    <source>
        <strain evidence="4 5">F0711D 46</strain>
    </source>
</reference>
<keyword evidence="1" id="KW-0472">Membrane</keyword>
<reference evidence="3 6" key="2">
    <citation type="submission" date="2019-07" db="EMBL/GenBank/DDBJ databases">
        <title>Whole genome shotgun sequence of Enterococcus thailandicus NBRC 101867.</title>
        <authorList>
            <person name="Hosoyama A."/>
            <person name="Uohara A."/>
            <person name="Ohji S."/>
            <person name="Ichikawa N."/>
        </authorList>
    </citation>
    <scope>NUCLEOTIDE SEQUENCE [LARGE SCALE GENOMIC DNA]</scope>
    <source>
        <strain evidence="3 6">NBRC 101867</strain>
    </source>
</reference>
<feature type="domain" description="Regulatory protein YycH" evidence="2">
    <location>
        <begin position="12"/>
        <end position="427"/>
    </location>
</feature>